<comment type="caution">
    <text evidence="8">The sequence shown here is derived from an EMBL/GenBank/DDBJ whole genome shotgun (WGS) entry which is preliminary data.</text>
</comment>
<feature type="domain" description="GINS subunit" evidence="6">
    <location>
        <begin position="42"/>
        <end position="127"/>
    </location>
</feature>
<comment type="subcellular location">
    <subcellularLocation>
        <location evidence="1 5">Nucleus</location>
    </subcellularLocation>
</comment>
<feature type="domain" description="DNA replication complex GINS protein PSF1 C-terminal" evidence="7">
    <location>
        <begin position="142"/>
        <end position="193"/>
    </location>
</feature>
<evidence type="ECO:0000313" key="9">
    <source>
        <dbReference type="Proteomes" id="UP000887116"/>
    </source>
</evidence>
<keyword evidence="4 5" id="KW-0539">Nucleus</keyword>
<evidence type="ECO:0000256" key="3">
    <source>
        <dbReference type="ARBA" id="ARBA00022705"/>
    </source>
</evidence>
<gene>
    <name evidence="8" type="primary">GINS1</name>
    <name evidence="8" type="ORF">TNCT_326151</name>
</gene>
<evidence type="ECO:0000256" key="1">
    <source>
        <dbReference type="ARBA" id="ARBA00004123"/>
    </source>
</evidence>
<dbReference type="PANTHER" id="PTHR12914:SF2">
    <property type="entry name" value="DNA REPLICATION COMPLEX GINS PROTEIN PSF1"/>
    <property type="match status" value="1"/>
</dbReference>
<dbReference type="GO" id="GO:1902983">
    <property type="term" value="P:DNA strand elongation involved in mitotic DNA replication"/>
    <property type="evidence" value="ECO:0007669"/>
    <property type="project" value="TreeGrafter"/>
</dbReference>
<proteinExistence type="inferred from homology"/>
<reference evidence="8" key="1">
    <citation type="submission" date="2020-07" db="EMBL/GenBank/DDBJ databases">
        <title>Multicomponent nature underlies the extraordinary mechanical properties of spider dragline silk.</title>
        <authorList>
            <person name="Kono N."/>
            <person name="Nakamura H."/>
            <person name="Mori M."/>
            <person name="Yoshida Y."/>
            <person name="Ohtoshi R."/>
            <person name="Malay A.D."/>
            <person name="Moran D.A.P."/>
            <person name="Tomita M."/>
            <person name="Numata K."/>
            <person name="Arakawa K."/>
        </authorList>
    </citation>
    <scope>NUCLEOTIDE SEQUENCE</scope>
</reference>
<comment type="function">
    <text evidence="5">Required for correct functioning of the GINS complex, a complex that plays an essential role in the initiation of DNA replication, and progression of DNA replication forks. GINS complex seems to bind preferentially to single-stranded DNA.</text>
</comment>
<dbReference type="OrthoDB" id="10252587at2759"/>
<dbReference type="EMBL" id="BMAO01004928">
    <property type="protein sequence ID" value="GFQ97946.1"/>
    <property type="molecule type" value="Genomic_DNA"/>
</dbReference>
<evidence type="ECO:0000313" key="8">
    <source>
        <dbReference type="EMBL" id="GFQ97946.1"/>
    </source>
</evidence>
<dbReference type="PANTHER" id="PTHR12914">
    <property type="entry name" value="PARTNER OF SLD5"/>
    <property type="match status" value="1"/>
</dbReference>
<evidence type="ECO:0000256" key="4">
    <source>
        <dbReference type="ARBA" id="ARBA00023242"/>
    </source>
</evidence>
<dbReference type="InterPro" id="IPR005339">
    <property type="entry name" value="GINS_Psf1"/>
</dbReference>
<dbReference type="AlphaFoldDB" id="A0A8X6G7F2"/>
<evidence type="ECO:0000256" key="2">
    <source>
        <dbReference type="ARBA" id="ARBA00006677"/>
    </source>
</evidence>
<dbReference type="InterPro" id="IPR056783">
    <property type="entry name" value="PSF1_C"/>
</dbReference>
<organism evidence="8 9">
    <name type="scientific">Trichonephila clavata</name>
    <name type="common">Joro spider</name>
    <name type="synonym">Nephila clavata</name>
    <dbReference type="NCBI Taxonomy" id="2740835"/>
    <lineage>
        <taxon>Eukaryota</taxon>
        <taxon>Metazoa</taxon>
        <taxon>Ecdysozoa</taxon>
        <taxon>Arthropoda</taxon>
        <taxon>Chelicerata</taxon>
        <taxon>Arachnida</taxon>
        <taxon>Araneae</taxon>
        <taxon>Araneomorphae</taxon>
        <taxon>Entelegynae</taxon>
        <taxon>Araneoidea</taxon>
        <taxon>Nephilidae</taxon>
        <taxon>Trichonephila</taxon>
    </lineage>
</organism>
<keyword evidence="9" id="KW-1185">Reference proteome</keyword>
<sequence length="194" mass="22312">MLGDKALELIKQLQRCGYLNPIQDETMREVFEEMKALFEENQADVNAAITDGNNQQYHAAIQLRHTILLRDRRCILAYLYNRLQMIREIRWGFGAILPSDVRSCLSESEVNWFTAYNRNIAGYMSSIGGIGLDLFTSMQPPKSLYIQVRCLCEYGDFETSDGNIVVLTKNSTHFLQRTDCEKLIHQGILEHITV</sequence>
<evidence type="ECO:0000256" key="5">
    <source>
        <dbReference type="RuleBase" id="RU368085"/>
    </source>
</evidence>
<evidence type="ECO:0000259" key="7">
    <source>
        <dbReference type="Pfam" id="PF24997"/>
    </source>
</evidence>
<protein>
    <recommendedName>
        <fullName evidence="5">DNA replication complex GINS protein PSF1</fullName>
    </recommendedName>
</protein>
<dbReference type="CDD" id="cd11710">
    <property type="entry name" value="GINS_A_psf1"/>
    <property type="match status" value="1"/>
</dbReference>
<dbReference type="Pfam" id="PF24997">
    <property type="entry name" value="PSF1_C"/>
    <property type="match status" value="1"/>
</dbReference>
<comment type="similarity">
    <text evidence="2 5">Belongs to the GINS1/PSF1 family.</text>
</comment>
<dbReference type="SUPFAM" id="SSF158573">
    <property type="entry name" value="GINS helical bundle-like"/>
    <property type="match status" value="1"/>
</dbReference>
<evidence type="ECO:0000259" key="6">
    <source>
        <dbReference type="Pfam" id="PF05916"/>
    </source>
</evidence>
<dbReference type="Pfam" id="PF05916">
    <property type="entry name" value="Sld5"/>
    <property type="match status" value="1"/>
</dbReference>
<keyword evidence="3 5" id="KW-0235">DNA replication</keyword>
<dbReference type="InterPro" id="IPR021151">
    <property type="entry name" value="GINS_A"/>
</dbReference>
<name>A0A8X6G7F2_TRICU</name>
<dbReference type="Gene3D" id="1.20.58.1030">
    <property type="match status" value="1"/>
</dbReference>
<dbReference type="Proteomes" id="UP000887116">
    <property type="component" value="Unassembled WGS sequence"/>
</dbReference>
<accession>A0A8X6G7F2</accession>
<dbReference type="CDD" id="cd21696">
    <property type="entry name" value="GINS_B_Psf1"/>
    <property type="match status" value="1"/>
</dbReference>
<dbReference type="GO" id="GO:0000811">
    <property type="term" value="C:GINS complex"/>
    <property type="evidence" value="ECO:0007669"/>
    <property type="project" value="UniProtKB-UniRule"/>
</dbReference>
<dbReference type="InterPro" id="IPR036224">
    <property type="entry name" value="GINS_bundle-like_dom_sf"/>
</dbReference>
<comment type="subunit">
    <text evidence="5">Component of the GINS complex.</text>
</comment>